<protein>
    <submittedName>
        <fullName evidence="2">Uncharacterized protein</fullName>
    </submittedName>
</protein>
<evidence type="ECO:0000313" key="3">
    <source>
        <dbReference type="Proteomes" id="UP000050411"/>
    </source>
</evidence>
<reference evidence="2 3" key="1">
    <citation type="submission" date="2015-09" db="EMBL/GenBank/DDBJ databases">
        <title>Genome announcement of multiple Pseudomonas syringae strains.</title>
        <authorList>
            <person name="Thakur S."/>
            <person name="Wang P.W."/>
            <person name="Gong Y."/>
            <person name="Weir B.S."/>
            <person name="Guttman D.S."/>
        </authorList>
    </citation>
    <scope>NUCLEOTIDE SEQUENCE [LARGE SCALE GENOMIC DNA]</scope>
    <source>
        <strain evidence="2 3">ICMP19117</strain>
    </source>
</reference>
<dbReference type="EMBL" id="LJQB01000004">
    <property type="protein sequence ID" value="KPW87886.1"/>
    <property type="molecule type" value="Genomic_DNA"/>
</dbReference>
<name>A0A0N8R2W0_9PSED</name>
<accession>A0A0N8R2W0</accession>
<evidence type="ECO:0000313" key="2">
    <source>
        <dbReference type="EMBL" id="KPW87886.1"/>
    </source>
</evidence>
<feature type="compositionally biased region" description="Basic and acidic residues" evidence="1">
    <location>
        <begin position="28"/>
        <end position="43"/>
    </location>
</feature>
<evidence type="ECO:0000256" key="1">
    <source>
        <dbReference type="SAM" id="MobiDB-lite"/>
    </source>
</evidence>
<dbReference type="PATRIC" id="fig|200452.3.peg.1883"/>
<gene>
    <name evidence="2" type="ORF">ALO92_101618</name>
</gene>
<dbReference type="Proteomes" id="UP000050411">
    <property type="component" value="Unassembled WGS sequence"/>
</dbReference>
<organism evidence="2 3">
    <name type="scientific">Pseudomonas congelans</name>
    <dbReference type="NCBI Taxonomy" id="200452"/>
    <lineage>
        <taxon>Bacteria</taxon>
        <taxon>Pseudomonadati</taxon>
        <taxon>Pseudomonadota</taxon>
        <taxon>Gammaproteobacteria</taxon>
        <taxon>Pseudomonadales</taxon>
        <taxon>Pseudomonadaceae</taxon>
        <taxon>Pseudomonas</taxon>
    </lineage>
</organism>
<feature type="region of interest" description="Disordered" evidence="1">
    <location>
        <begin position="24"/>
        <end position="43"/>
    </location>
</feature>
<sequence>MRLLVTDEAVGLEPFGVATECTTAPLLDQDRSDPAGKGIERLS</sequence>
<comment type="caution">
    <text evidence="2">The sequence shown here is derived from an EMBL/GenBank/DDBJ whole genome shotgun (WGS) entry which is preliminary data.</text>
</comment>
<proteinExistence type="predicted"/>
<dbReference type="AlphaFoldDB" id="A0A0N8R2W0"/>